<dbReference type="PANTHER" id="PTHR44154">
    <property type="entry name" value="QUINONE OXIDOREDUCTASE"/>
    <property type="match status" value="1"/>
</dbReference>
<dbReference type="GO" id="GO:0043957">
    <property type="term" value="F:acryloyl-CoA reductase (NADPH) activity"/>
    <property type="evidence" value="ECO:0007669"/>
    <property type="project" value="UniProtKB-EC"/>
</dbReference>
<dbReference type="CDD" id="cd08266">
    <property type="entry name" value="Zn_ADH_like1"/>
    <property type="match status" value="1"/>
</dbReference>
<dbReference type="GO" id="GO:0030554">
    <property type="term" value="F:adenyl nucleotide binding"/>
    <property type="evidence" value="ECO:0007669"/>
    <property type="project" value="UniProtKB-ARBA"/>
</dbReference>
<dbReference type="GO" id="GO:0043168">
    <property type="term" value="F:anion binding"/>
    <property type="evidence" value="ECO:0007669"/>
    <property type="project" value="UniProtKB-ARBA"/>
</dbReference>
<proteinExistence type="predicted"/>
<keyword evidence="1" id="KW-0521">NADP</keyword>
<dbReference type="SUPFAM" id="SSF50129">
    <property type="entry name" value="GroES-like"/>
    <property type="match status" value="1"/>
</dbReference>
<dbReference type="SMART" id="SM00829">
    <property type="entry name" value="PKS_ER"/>
    <property type="match status" value="1"/>
</dbReference>
<dbReference type="SUPFAM" id="SSF51735">
    <property type="entry name" value="NAD(P)-binding Rossmann-fold domains"/>
    <property type="match status" value="1"/>
</dbReference>
<dbReference type="EC" id="1.3.1.84" evidence="3"/>
<comment type="caution">
    <text evidence="3">The sequence shown here is derived from an EMBL/GenBank/DDBJ whole genome shotgun (WGS) entry which is preliminary data.</text>
</comment>
<dbReference type="Proteomes" id="UP000050535">
    <property type="component" value="Unassembled WGS sequence"/>
</dbReference>
<dbReference type="EMBL" id="LGUC01000001">
    <property type="protein sequence ID" value="KPN32161.1"/>
    <property type="molecule type" value="Genomic_DNA"/>
</dbReference>
<name>A0A0P7H1B5_9EURY</name>
<feature type="domain" description="Enoyl reductase (ER)" evidence="2">
    <location>
        <begin position="10"/>
        <end position="340"/>
    </location>
</feature>
<accession>A0A0P7H1B5</accession>
<evidence type="ECO:0000259" key="2">
    <source>
        <dbReference type="SMART" id="SM00829"/>
    </source>
</evidence>
<dbReference type="InterPro" id="IPR020843">
    <property type="entry name" value="ER"/>
</dbReference>
<dbReference type="InterPro" id="IPR051603">
    <property type="entry name" value="Zinc-ADH_QOR/CCCR"/>
</dbReference>
<dbReference type="InterPro" id="IPR013149">
    <property type="entry name" value="ADH-like_C"/>
</dbReference>
<dbReference type="Pfam" id="PF00107">
    <property type="entry name" value="ADH_zinc_N"/>
    <property type="match status" value="1"/>
</dbReference>
<dbReference type="GO" id="GO:0044281">
    <property type="term" value="P:small molecule metabolic process"/>
    <property type="evidence" value="ECO:0007669"/>
    <property type="project" value="UniProtKB-ARBA"/>
</dbReference>
<dbReference type="Pfam" id="PF08240">
    <property type="entry name" value="ADH_N"/>
    <property type="match status" value="1"/>
</dbReference>
<dbReference type="OrthoDB" id="8709at2157"/>
<organism evidence="3 4">
    <name type="scientific">Halolamina pelagica</name>
    <dbReference type="NCBI Taxonomy" id="699431"/>
    <lineage>
        <taxon>Archaea</taxon>
        <taxon>Methanobacteriati</taxon>
        <taxon>Methanobacteriota</taxon>
        <taxon>Stenosarchaea group</taxon>
        <taxon>Halobacteria</taxon>
        <taxon>Halobacteriales</taxon>
        <taxon>Haloferacaceae</taxon>
    </lineage>
</organism>
<evidence type="ECO:0000313" key="4">
    <source>
        <dbReference type="Proteomes" id="UP000050535"/>
    </source>
</evidence>
<sequence length="346" mass="36742">MKAVKFHGHGGHDVIAYDEVADPDPGPDEVTIDVKAAALNHLDVWTRRGMPGVDLEMPHTPGSDAAGVVVDVGENVDRFERNDRVAVSAGVACGHCEFCRDGEPSMCVRYQIIGEHRPGVHAEYATVPADNLVPVPEDVAWEVAGSSALVFQTAWRMLVSRADLSPTDSVLVLGASGGVGHAAVQIADHVGGEVYATASSEEKLGYAADCGADHVIDYTEKNYADEIRELTGKRGVDVVVDHVAGESWSDSLASLAKGGKLVTCGATAGGQPHTNVNRIFWNQLSVLGSTMATPGEVDDVLSLVWDGTFEPRIRQVVPMSEAARGHAMLEDREGFGKVVLKPDSEL</sequence>
<dbReference type="AlphaFoldDB" id="A0A0P7H1B5"/>
<keyword evidence="4" id="KW-1185">Reference proteome</keyword>
<dbReference type="PATRIC" id="fig|699431.3.peg.2981"/>
<dbReference type="InterPro" id="IPR013154">
    <property type="entry name" value="ADH-like_N"/>
</dbReference>
<dbReference type="GO" id="GO:0016616">
    <property type="term" value="F:oxidoreductase activity, acting on the CH-OH group of donors, NAD or NADP as acceptor"/>
    <property type="evidence" value="ECO:0007669"/>
    <property type="project" value="UniProtKB-ARBA"/>
</dbReference>
<evidence type="ECO:0000256" key="1">
    <source>
        <dbReference type="ARBA" id="ARBA00022857"/>
    </source>
</evidence>
<evidence type="ECO:0000313" key="3">
    <source>
        <dbReference type="EMBL" id="KPN32161.1"/>
    </source>
</evidence>
<dbReference type="InterPro" id="IPR036291">
    <property type="entry name" value="NAD(P)-bd_dom_sf"/>
</dbReference>
<dbReference type="InterPro" id="IPR011032">
    <property type="entry name" value="GroES-like_sf"/>
</dbReference>
<dbReference type="Gene3D" id="3.90.180.10">
    <property type="entry name" value="Medium-chain alcohol dehydrogenases, catalytic domain"/>
    <property type="match status" value="1"/>
</dbReference>
<dbReference type="RefSeq" id="WP_054584499.1">
    <property type="nucleotide sequence ID" value="NZ_LGUC01000001.1"/>
</dbReference>
<dbReference type="STRING" id="699431.SY89_02921"/>
<protein>
    <submittedName>
        <fullName evidence="3">Acryloyl-coenzyme A reductase</fullName>
        <ecNumber evidence="3">1.3.1.84</ecNumber>
    </submittedName>
</protein>
<gene>
    <name evidence="3" type="ORF">SY89_02921</name>
</gene>
<keyword evidence="3" id="KW-0560">Oxidoreductase</keyword>
<reference evidence="4" key="1">
    <citation type="submission" date="2013-11" db="EMBL/GenBank/DDBJ databases">
        <authorList>
            <person name="Hoang H.T."/>
            <person name="Killian M.L."/>
            <person name="Madson D.M."/>
            <person name="Arruda P.H.E."/>
            <person name="Sun D."/>
            <person name="Schwartz K.J."/>
            <person name="Yoon K."/>
        </authorList>
    </citation>
    <scope>NUCLEOTIDE SEQUENCE [LARGE SCALE GENOMIC DNA]</scope>
    <source>
        <strain evidence="4">CDK2</strain>
    </source>
</reference>
<dbReference type="PANTHER" id="PTHR44154:SF1">
    <property type="entry name" value="QUINONE OXIDOREDUCTASE"/>
    <property type="match status" value="1"/>
</dbReference>